<accession>A0A226BVT5</accession>
<gene>
    <name evidence="3" type="ORF">CDO51_10420</name>
</gene>
<keyword evidence="1" id="KW-0560">Oxidoreductase</keyword>
<dbReference type="CDD" id="cd03375">
    <property type="entry name" value="TPP_OGFOR"/>
    <property type="match status" value="1"/>
</dbReference>
<dbReference type="Pfam" id="PF02775">
    <property type="entry name" value="TPP_enzyme_C"/>
    <property type="match status" value="1"/>
</dbReference>
<proteinExistence type="predicted"/>
<dbReference type="RefSeq" id="WP_089024205.1">
    <property type="nucleotide sequence ID" value="NZ_NIQC01000027.1"/>
</dbReference>
<dbReference type="OrthoDB" id="9775140at2"/>
<comment type="caution">
    <text evidence="3">The sequence shown here is derived from an EMBL/GenBank/DDBJ whole genome shotgun (WGS) entry which is preliminary data.</text>
</comment>
<evidence type="ECO:0000313" key="4">
    <source>
        <dbReference type="Proteomes" id="UP000214588"/>
    </source>
</evidence>
<dbReference type="GO" id="GO:0045333">
    <property type="term" value="P:cellular respiration"/>
    <property type="evidence" value="ECO:0007669"/>
    <property type="project" value="UniProtKB-ARBA"/>
</dbReference>
<feature type="domain" description="Thiamine pyrophosphate enzyme TPP-binding" evidence="2">
    <location>
        <begin position="51"/>
        <end position="197"/>
    </location>
</feature>
<dbReference type="SUPFAM" id="SSF52518">
    <property type="entry name" value="Thiamin diphosphate-binding fold (THDP-binding)"/>
    <property type="match status" value="1"/>
</dbReference>
<reference evidence="3 4" key="1">
    <citation type="submission" date="2017-06" db="EMBL/GenBank/DDBJ databases">
        <title>Draft Genome Sequence of Natranaerobius trueperi halophilic, alkalithermophilic bacteria from soda lakes.</title>
        <authorList>
            <person name="Zhao B."/>
        </authorList>
    </citation>
    <scope>NUCLEOTIDE SEQUENCE [LARGE SCALE GENOMIC DNA]</scope>
    <source>
        <strain evidence="3 4">DSM 18760</strain>
    </source>
</reference>
<dbReference type="EMBL" id="NIQC01000027">
    <property type="protein sequence ID" value="OWZ83106.1"/>
    <property type="molecule type" value="Genomic_DNA"/>
</dbReference>
<dbReference type="InterPro" id="IPR011766">
    <property type="entry name" value="TPP_enzyme_TPP-bd"/>
</dbReference>
<organism evidence="3 4">
    <name type="scientific">Natranaerobius trueperi</name>
    <dbReference type="NCBI Taxonomy" id="759412"/>
    <lineage>
        <taxon>Bacteria</taxon>
        <taxon>Bacillati</taxon>
        <taxon>Bacillota</taxon>
        <taxon>Clostridia</taxon>
        <taxon>Natranaerobiales</taxon>
        <taxon>Natranaerobiaceae</taxon>
        <taxon>Natranaerobius</taxon>
    </lineage>
</organism>
<dbReference type="Proteomes" id="UP000214588">
    <property type="component" value="Unassembled WGS sequence"/>
</dbReference>
<dbReference type="AlphaFoldDB" id="A0A226BVT5"/>
<dbReference type="InterPro" id="IPR029061">
    <property type="entry name" value="THDP-binding"/>
</dbReference>
<keyword evidence="4" id="KW-1185">Reference proteome</keyword>
<dbReference type="PANTHER" id="PTHR48084">
    <property type="entry name" value="2-OXOGLUTARATE OXIDOREDUCTASE SUBUNIT KORB-RELATED"/>
    <property type="match status" value="1"/>
</dbReference>
<evidence type="ECO:0000313" key="3">
    <source>
        <dbReference type="EMBL" id="OWZ83106.1"/>
    </source>
</evidence>
<name>A0A226BVT5_9FIRM</name>
<sequence>MSAHLRKYLRLDKIPHIWCPGCGHGIILNSLIRGIDQAGLDQEKTVVVSGIGCSSRAPGYLNFNTLHTTHGRALAYATGVKHANPDLNVIVLTGDGDSTAIGGNHLIHAARRNIGITTIVFNNNIYGMTSGQYSPMTPTDAYATTSPYGNVETSFDLCGLVKSAGATYVGRGATYQTKQLTQVITDSLKHKGFSFVEALSQCPTYYGRRNQLKTAIDMLNWQKENTVSVRAYDKLPEEKKARKIVLGELWKDESRPEYTEKYQQMLDTVREKELRS</sequence>
<dbReference type="InterPro" id="IPR051457">
    <property type="entry name" value="2-oxoacid:Fd_oxidoreductase"/>
</dbReference>
<evidence type="ECO:0000259" key="2">
    <source>
        <dbReference type="Pfam" id="PF02775"/>
    </source>
</evidence>
<dbReference type="PANTHER" id="PTHR48084:SF1">
    <property type="entry name" value="2-OXOGLUTARATE SYNTHASE SUBUNIT KORB"/>
    <property type="match status" value="1"/>
</dbReference>
<protein>
    <submittedName>
        <fullName evidence="3">2-oxoacid:ferredoxin oxidoreductase subunit beta</fullName>
    </submittedName>
</protein>
<dbReference type="GO" id="GO:0030976">
    <property type="term" value="F:thiamine pyrophosphate binding"/>
    <property type="evidence" value="ECO:0007669"/>
    <property type="project" value="InterPro"/>
</dbReference>
<evidence type="ECO:0000256" key="1">
    <source>
        <dbReference type="ARBA" id="ARBA00023002"/>
    </source>
</evidence>
<dbReference type="GO" id="GO:0016625">
    <property type="term" value="F:oxidoreductase activity, acting on the aldehyde or oxo group of donors, iron-sulfur protein as acceptor"/>
    <property type="evidence" value="ECO:0007669"/>
    <property type="project" value="UniProtKB-ARBA"/>
</dbReference>
<dbReference type="Gene3D" id="3.40.50.970">
    <property type="match status" value="1"/>
</dbReference>